<evidence type="ECO:0000313" key="3">
    <source>
        <dbReference type="Proteomes" id="UP001152622"/>
    </source>
</evidence>
<dbReference type="Proteomes" id="UP001152622">
    <property type="component" value="Chromosome 12"/>
</dbReference>
<proteinExistence type="predicted"/>
<feature type="compositionally biased region" description="Low complexity" evidence="1">
    <location>
        <begin position="87"/>
        <end position="98"/>
    </location>
</feature>
<gene>
    <name evidence="2" type="ORF">SKAU_G00298290</name>
</gene>
<organism evidence="2 3">
    <name type="scientific">Synaphobranchus kaupii</name>
    <name type="common">Kaup's arrowtooth eel</name>
    <dbReference type="NCBI Taxonomy" id="118154"/>
    <lineage>
        <taxon>Eukaryota</taxon>
        <taxon>Metazoa</taxon>
        <taxon>Chordata</taxon>
        <taxon>Craniata</taxon>
        <taxon>Vertebrata</taxon>
        <taxon>Euteleostomi</taxon>
        <taxon>Actinopterygii</taxon>
        <taxon>Neopterygii</taxon>
        <taxon>Teleostei</taxon>
        <taxon>Anguilliformes</taxon>
        <taxon>Synaphobranchidae</taxon>
        <taxon>Synaphobranchus</taxon>
    </lineage>
</organism>
<dbReference type="AlphaFoldDB" id="A0A9Q1EV40"/>
<comment type="caution">
    <text evidence="2">The sequence shown here is derived from an EMBL/GenBank/DDBJ whole genome shotgun (WGS) entry which is preliminary data.</text>
</comment>
<sequence>MHIHEAESDACIPTPIAFLSLVSTHPPARRRRHSIPLRITRSESLNPYRPKGRPKPPGSDLKTCTGAGRGGALSFTTRGEHKDGIYAPARAPAAGGPPLRTIDKNTAANRPLTP</sequence>
<evidence type="ECO:0000313" key="2">
    <source>
        <dbReference type="EMBL" id="KAJ8345636.1"/>
    </source>
</evidence>
<reference evidence="2" key="1">
    <citation type="journal article" date="2023" name="Science">
        <title>Genome structures resolve the early diversification of teleost fishes.</title>
        <authorList>
            <person name="Parey E."/>
            <person name="Louis A."/>
            <person name="Montfort J."/>
            <person name="Bouchez O."/>
            <person name="Roques C."/>
            <person name="Iampietro C."/>
            <person name="Lluch J."/>
            <person name="Castinel A."/>
            <person name="Donnadieu C."/>
            <person name="Desvignes T."/>
            <person name="Floi Bucao C."/>
            <person name="Jouanno E."/>
            <person name="Wen M."/>
            <person name="Mejri S."/>
            <person name="Dirks R."/>
            <person name="Jansen H."/>
            <person name="Henkel C."/>
            <person name="Chen W.J."/>
            <person name="Zahm M."/>
            <person name="Cabau C."/>
            <person name="Klopp C."/>
            <person name="Thompson A.W."/>
            <person name="Robinson-Rechavi M."/>
            <person name="Braasch I."/>
            <person name="Lecointre G."/>
            <person name="Bobe J."/>
            <person name="Postlethwait J.H."/>
            <person name="Berthelot C."/>
            <person name="Roest Crollius H."/>
            <person name="Guiguen Y."/>
        </authorList>
    </citation>
    <scope>NUCLEOTIDE SEQUENCE</scope>
    <source>
        <strain evidence="2">WJC10195</strain>
    </source>
</reference>
<evidence type="ECO:0000256" key="1">
    <source>
        <dbReference type="SAM" id="MobiDB-lite"/>
    </source>
</evidence>
<protein>
    <submittedName>
        <fullName evidence="2">Uncharacterized protein</fullName>
    </submittedName>
</protein>
<accession>A0A9Q1EV40</accession>
<feature type="region of interest" description="Disordered" evidence="1">
    <location>
        <begin position="25"/>
        <end position="114"/>
    </location>
</feature>
<name>A0A9Q1EV40_SYNKA</name>
<dbReference type="EMBL" id="JAINUF010000012">
    <property type="protein sequence ID" value="KAJ8345636.1"/>
    <property type="molecule type" value="Genomic_DNA"/>
</dbReference>
<keyword evidence="3" id="KW-1185">Reference proteome</keyword>